<evidence type="ECO:0000259" key="1">
    <source>
        <dbReference type="Pfam" id="PF12770"/>
    </source>
</evidence>
<evidence type="ECO:0000313" key="2">
    <source>
        <dbReference type="EMBL" id="CAE7124283.1"/>
    </source>
</evidence>
<dbReference type="InterPro" id="IPR019734">
    <property type="entry name" value="TPR_rpt"/>
</dbReference>
<reference evidence="2" key="1">
    <citation type="submission" date="2021-01" db="EMBL/GenBank/DDBJ databases">
        <authorList>
            <person name="Kaushik A."/>
        </authorList>
    </citation>
    <scope>NUCLEOTIDE SEQUENCE</scope>
    <source>
        <strain evidence="2">AG5</strain>
    </source>
</reference>
<dbReference type="PANTHER" id="PTHR19959:SF119">
    <property type="entry name" value="FUNGAL LIPASE-LIKE DOMAIN-CONTAINING PROTEIN"/>
    <property type="match status" value="1"/>
</dbReference>
<dbReference type="InterPro" id="IPR024983">
    <property type="entry name" value="CHAT_dom"/>
</dbReference>
<gene>
    <name evidence="2" type="ORF">RDB_LOCUS58408</name>
</gene>
<dbReference type="Gene3D" id="1.25.40.10">
    <property type="entry name" value="Tetratricopeptide repeat domain"/>
    <property type="match status" value="4"/>
</dbReference>
<dbReference type="EMBL" id="CAJNJQ010001167">
    <property type="protein sequence ID" value="CAE7124283.1"/>
    <property type="molecule type" value="Genomic_DNA"/>
</dbReference>
<evidence type="ECO:0000313" key="3">
    <source>
        <dbReference type="Proteomes" id="UP000663827"/>
    </source>
</evidence>
<sequence length="1501" mass="167098">MRHNLFLAPVYPKSRPASITVIFIEKLPKDSTQDMTPPVVASPEGSSDEICPENNQSMLVTQGESQKWTQDIQHHLGTVLQLINTNHPDRFTLIDLELTALTDQIQKNASITPAEVQICLKYLTKLSGASDGARGFIRINRPRRPSHLPGLLNNIATSHESRFRIAGDNKDFDMAIACYTHAMHLTPGGQHDILRLANKLGNLHSTRFQRFDSAIDIEKAIQYYAKGVTLLNDRHPHMPSQLVRLGMAYKAAFQRQGNVEHIDQTITFLTKALSLTAQDDPNRPIILSNLGSSFRSRSESTGDLTNLGRAIECQIQATSIVSDGHPIKGSLLNNLGTSYLSRYKRLGELEELNKSVDSLKKAALLMPKSDPSIPRLLCNLGEALRIRFRKIGKKDDIDQSFELLTRAIRSVPEGHPELATLFNNIGSSYLTRFESFGNPEDIDHAIKNHTQSLLITPKGHPDIPRLLSGLGSSHRFRFERLGLMDDLDQAIKFQEQAVELTPLNNPSAYRNLNNLGVAYLSRYKSCANLNDIDQAIKLFSSAVPGMPSGHPAAPEILCNLGTSYMTRFDRLGNLEDINQSITYHTQALSLTSKGHSGRAQQLSNTGNAHSARFDRSGRLEDLDRAIELLTLAALLISDDHPDMPALLGNLGRSYNTRFGLHGQLEDIDGAIECLQEALSHEPDNHPRLPLVLRTLAAAYSARFVRLGNLEDIDKAIGYTIRAIAVLPHNHVEAPSLLLTLGDSYEARFDRLRQPGDIERAIHFMKQAMLLSPDDHVERPTRIGVLGTAYYERYRALQELEDIEHAINYQSQAMLLCPVDHPAAPFILNDLGISHRLRFDRLKLPEDIDEAIRYQHKAVSLRSTYRPDHGPTPSLLINLSVSYQVRFAHYNNEEDADKSIEFLTQAASLLPDYHANLPALLNALAHVHLTVAISPGRHSHTDNAIRLFEKSANLPFGYPRPKLDSAKNWARAASDSKVNPIDAYKRAMELVPQMVWLGATIEQRYNDVMAIGELAVEAAGAAICAREYDLALEWLEQGRSVVWNQILKLRTPLNELYAVNPSLANRLKNVSNELHMAGSRLDPIFRSDPSSDNSSLEQAAQRHRRLAEEYELLINQAHRMPGCQNLLRPREASSLIRAARDGPVVVINVDKSRCDALLIQPNIIQVTHVALPNLTYAKIVKAQIQMDVLLHAHDVRQRDISRRPMQGQPDDTQGGDFKQILEDLWVNLVEPVVTALRILDAPLVDNQLPHITWCTTGPLSFLPIHASGCYMRPGPKLFDLAISSYVPSVSALLSSAPIPNSTQPRILAIGQEATPGHNPLPGTKQELECIRNHAPKKSTYTQLEGHAATTEAVFNAMEQHEWLHLACHAHQSTNDPTDSGFFLYDGILDLKRISQKGYSAKELAFLSACQTATGDKKLVDETVHMAAGLLMAGYPTVVATMWSVMDVDAPLIADNFYQSMLGSPKPDHKQAARALHASVRLLRENVGEEQFVRWLPYVHFGV</sequence>
<dbReference type="PANTHER" id="PTHR19959">
    <property type="entry name" value="KINESIN LIGHT CHAIN"/>
    <property type="match status" value="1"/>
</dbReference>
<dbReference type="SUPFAM" id="SSF81901">
    <property type="entry name" value="HCP-like"/>
    <property type="match status" value="1"/>
</dbReference>
<comment type="caution">
    <text evidence="2">The sequence shown here is derived from an EMBL/GenBank/DDBJ whole genome shotgun (WGS) entry which is preliminary data.</text>
</comment>
<dbReference type="InterPro" id="IPR011990">
    <property type="entry name" value="TPR-like_helical_dom_sf"/>
</dbReference>
<feature type="domain" description="CHAT" evidence="1">
    <location>
        <begin position="1219"/>
        <end position="1500"/>
    </location>
</feature>
<dbReference type="SUPFAM" id="SSF48452">
    <property type="entry name" value="TPR-like"/>
    <property type="match status" value="2"/>
</dbReference>
<organism evidence="2 3">
    <name type="scientific">Rhizoctonia solani</name>
    <dbReference type="NCBI Taxonomy" id="456999"/>
    <lineage>
        <taxon>Eukaryota</taxon>
        <taxon>Fungi</taxon>
        <taxon>Dikarya</taxon>
        <taxon>Basidiomycota</taxon>
        <taxon>Agaricomycotina</taxon>
        <taxon>Agaricomycetes</taxon>
        <taxon>Cantharellales</taxon>
        <taxon>Ceratobasidiaceae</taxon>
        <taxon>Rhizoctonia</taxon>
    </lineage>
</organism>
<accession>A0A8H3HZF5</accession>
<dbReference type="SMART" id="SM00028">
    <property type="entry name" value="TPR"/>
    <property type="match status" value="6"/>
</dbReference>
<name>A0A8H3HZF5_9AGAM</name>
<dbReference type="Proteomes" id="UP000663827">
    <property type="component" value="Unassembled WGS sequence"/>
</dbReference>
<protein>
    <recommendedName>
        <fullName evidence="1">CHAT domain-containing protein</fullName>
    </recommendedName>
</protein>
<dbReference type="Pfam" id="PF12770">
    <property type="entry name" value="CHAT"/>
    <property type="match status" value="1"/>
</dbReference>
<proteinExistence type="predicted"/>